<dbReference type="Proteomes" id="UP000016922">
    <property type="component" value="Unassembled WGS sequence"/>
</dbReference>
<dbReference type="EMBL" id="KE145369">
    <property type="protein sequence ID" value="EPE27957.1"/>
    <property type="molecule type" value="Genomic_DNA"/>
</dbReference>
<evidence type="ECO:0000256" key="1">
    <source>
        <dbReference type="SAM" id="MobiDB-lite"/>
    </source>
</evidence>
<dbReference type="OMA" id="CFIEYIR"/>
<dbReference type="Gene3D" id="3.30.710.10">
    <property type="entry name" value="Potassium Channel Kv1.1, Chain A"/>
    <property type="match status" value="1"/>
</dbReference>
<organism evidence="2 3">
    <name type="scientific">Glarea lozoyensis (strain ATCC 20868 / MF5171)</name>
    <dbReference type="NCBI Taxonomy" id="1116229"/>
    <lineage>
        <taxon>Eukaryota</taxon>
        <taxon>Fungi</taxon>
        <taxon>Dikarya</taxon>
        <taxon>Ascomycota</taxon>
        <taxon>Pezizomycotina</taxon>
        <taxon>Leotiomycetes</taxon>
        <taxon>Helotiales</taxon>
        <taxon>Helotiaceae</taxon>
        <taxon>Glarea</taxon>
    </lineage>
</organism>
<dbReference type="KEGG" id="glz:GLAREA_04748"/>
<feature type="compositionally biased region" description="Acidic residues" evidence="1">
    <location>
        <begin position="106"/>
        <end position="119"/>
    </location>
</feature>
<dbReference type="InterPro" id="IPR011333">
    <property type="entry name" value="SKP1/BTB/POZ_sf"/>
</dbReference>
<proteinExistence type="predicted"/>
<keyword evidence="3" id="KW-1185">Reference proteome</keyword>
<reference evidence="2 3" key="1">
    <citation type="journal article" date="2013" name="BMC Genomics">
        <title>Genomics-driven discovery of the pneumocandin biosynthetic gene cluster in the fungus Glarea lozoyensis.</title>
        <authorList>
            <person name="Chen L."/>
            <person name="Yue Q."/>
            <person name="Zhang X."/>
            <person name="Xiang M."/>
            <person name="Wang C."/>
            <person name="Li S."/>
            <person name="Che Y."/>
            <person name="Ortiz-Lopez F.J."/>
            <person name="Bills G.F."/>
            <person name="Liu X."/>
            <person name="An Z."/>
        </authorList>
    </citation>
    <scope>NUCLEOTIDE SEQUENCE [LARGE SCALE GENOMIC DNA]</scope>
    <source>
        <strain evidence="3">ATCC 20868 / MF5171</strain>
    </source>
</reference>
<protein>
    <recommendedName>
        <fullName evidence="4">BTB domain-containing protein</fullName>
    </recommendedName>
</protein>
<evidence type="ECO:0000313" key="3">
    <source>
        <dbReference type="Proteomes" id="UP000016922"/>
    </source>
</evidence>
<evidence type="ECO:0000313" key="2">
    <source>
        <dbReference type="EMBL" id="EPE27957.1"/>
    </source>
</evidence>
<dbReference type="STRING" id="1116229.S3CN99"/>
<dbReference type="eggNOG" id="ENOG502SFZQ">
    <property type="taxonomic scope" value="Eukaryota"/>
</dbReference>
<dbReference type="GeneID" id="19463803"/>
<gene>
    <name evidence="2" type="ORF">GLAREA_04748</name>
</gene>
<dbReference type="RefSeq" id="XP_008085316.1">
    <property type="nucleotide sequence ID" value="XM_008087125.1"/>
</dbReference>
<dbReference type="HOGENOM" id="CLU_056399_2_1_1"/>
<dbReference type="AlphaFoldDB" id="S3CN99"/>
<dbReference type="OrthoDB" id="9997739at2759"/>
<accession>S3CN99</accession>
<name>S3CN99_GLAL2</name>
<evidence type="ECO:0008006" key="4">
    <source>
        <dbReference type="Google" id="ProtNLM"/>
    </source>
</evidence>
<feature type="region of interest" description="Disordered" evidence="1">
    <location>
        <begin position="104"/>
        <end position="135"/>
    </location>
</feature>
<sequence>MSNEGKSHLESTVLNSRLFTFEVGENLDGKATEIRVRQEAIAQLSRPLCLMMTGHHSESQAGRTVWKDVSKETFEQFAQFAYTGDYFITAPVLREFDPEEWKEFDGSLDESQEEKEYEEEGKGLPPGKKRKRSEKGATGKLITLSDLTFARPERQRYWKVNRPATYYDSKYDYTQVLLCHASLYILGDLWLVEPLKKLALHKLQKTLNHFHIDKYKIRDVIHLLRVVYGEEGRTGPEGFEGGLAQLVCAYLAMHGEFLRDNENFIEFMGEGGQFVKDVWRLGIGK</sequence>